<dbReference type="Pfam" id="PF08282">
    <property type="entry name" value="Hydrolase_3"/>
    <property type="match status" value="1"/>
</dbReference>
<evidence type="ECO:0000313" key="2">
    <source>
        <dbReference type="Proteomes" id="UP000199662"/>
    </source>
</evidence>
<dbReference type="SFLD" id="SFLDG01140">
    <property type="entry name" value="C2.B:_Phosphomannomutase_and_P"/>
    <property type="match status" value="1"/>
</dbReference>
<dbReference type="NCBIfam" id="TIGR00099">
    <property type="entry name" value="Cof-subfamily"/>
    <property type="match status" value="1"/>
</dbReference>
<dbReference type="GO" id="GO:0005829">
    <property type="term" value="C:cytosol"/>
    <property type="evidence" value="ECO:0007669"/>
    <property type="project" value="TreeGrafter"/>
</dbReference>
<dbReference type="InterPro" id="IPR000150">
    <property type="entry name" value="Cof"/>
</dbReference>
<dbReference type="Proteomes" id="UP000199662">
    <property type="component" value="Unassembled WGS sequence"/>
</dbReference>
<name>A0A1H6ZN66_9FIRM</name>
<dbReference type="InterPro" id="IPR023214">
    <property type="entry name" value="HAD_sf"/>
</dbReference>
<dbReference type="PROSITE" id="PS01229">
    <property type="entry name" value="COF_2"/>
    <property type="match status" value="1"/>
</dbReference>
<dbReference type="NCBIfam" id="TIGR01484">
    <property type="entry name" value="HAD-SF-IIB"/>
    <property type="match status" value="1"/>
</dbReference>
<dbReference type="InterPro" id="IPR036412">
    <property type="entry name" value="HAD-like_sf"/>
</dbReference>
<dbReference type="AlphaFoldDB" id="A0A1H6ZN66"/>
<dbReference type="SUPFAM" id="SSF56784">
    <property type="entry name" value="HAD-like"/>
    <property type="match status" value="1"/>
</dbReference>
<dbReference type="SFLD" id="SFLDS00003">
    <property type="entry name" value="Haloacid_Dehalogenase"/>
    <property type="match status" value="1"/>
</dbReference>
<keyword evidence="2" id="KW-1185">Reference proteome</keyword>
<sequence length="262" mass="29651">MKKAVFFDVDGTLIDISKGMMTMSAKTKKTIRQLQDAGHYTFIASGRPFAFLDKEITEFGFDGYVLMNGAAVIMGDQVLYKKPLDKAYVASTCKKCDDHQVEYILQGTKHVYLKPEFKQLDDFYEDIEIAKNRFVYDFDARNLDVYKMEFISKNEDGLDVCMSFVNDKMEFMTDPRHKLNFELYAKAQTKATGIQRALQALDIPLENSYAFGDGKNDKEMLAAVGYGFAMDNADASLKKIADYTVASVHHDGVAQGILEYIL</sequence>
<dbReference type="EMBL" id="FNZK01000009">
    <property type="protein sequence ID" value="SEJ51040.1"/>
    <property type="molecule type" value="Genomic_DNA"/>
</dbReference>
<organism evidence="1 2">
    <name type="scientific">Propionispira arboris</name>
    <dbReference type="NCBI Taxonomy" id="84035"/>
    <lineage>
        <taxon>Bacteria</taxon>
        <taxon>Bacillati</taxon>
        <taxon>Bacillota</taxon>
        <taxon>Negativicutes</taxon>
        <taxon>Selenomonadales</taxon>
        <taxon>Selenomonadaceae</taxon>
        <taxon>Propionispira</taxon>
    </lineage>
</organism>
<dbReference type="PANTHER" id="PTHR10000">
    <property type="entry name" value="PHOSPHOSERINE PHOSPHATASE"/>
    <property type="match status" value="1"/>
</dbReference>
<reference evidence="1 2" key="1">
    <citation type="submission" date="2016-10" db="EMBL/GenBank/DDBJ databases">
        <authorList>
            <person name="de Groot N.N."/>
        </authorList>
    </citation>
    <scope>NUCLEOTIDE SEQUENCE [LARGE SCALE GENOMIC DNA]</scope>
    <source>
        <strain evidence="1 2">DSM 2179</strain>
    </source>
</reference>
<dbReference type="GO" id="GO:0000287">
    <property type="term" value="F:magnesium ion binding"/>
    <property type="evidence" value="ECO:0007669"/>
    <property type="project" value="TreeGrafter"/>
</dbReference>
<proteinExistence type="predicted"/>
<dbReference type="Gene3D" id="3.30.1240.10">
    <property type="match status" value="1"/>
</dbReference>
<evidence type="ECO:0000313" key="1">
    <source>
        <dbReference type="EMBL" id="SEJ51040.1"/>
    </source>
</evidence>
<dbReference type="Gene3D" id="3.40.50.1000">
    <property type="entry name" value="HAD superfamily/HAD-like"/>
    <property type="match status" value="1"/>
</dbReference>
<dbReference type="InterPro" id="IPR006379">
    <property type="entry name" value="HAD-SF_hydro_IIB"/>
</dbReference>
<gene>
    <name evidence="1" type="ORF">SAMN05660742_10954</name>
</gene>
<dbReference type="RefSeq" id="WP_091831414.1">
    <property type="nucleotide sequence ID" value="NZ_FNZK01000009.1"/>
</dbReference>
<dbReference type="GO" id="GO:0016791">
    <property type="term" value="F:phosphatase activity"/>
    <property type="evidence" value="ECO:0007669"/>
    <property type="project" value="TreeGrafter"/>
</dbReference>
<accession>A0A1H6ZN66</accession>
<evidence type="ECO:0008006" key="3">
    <source>
        <dbReference type="Google" id="ProtNLM"/>
    </source>
</evidence>
<dbReference type="STRING" id="84035.SAMN05660742_10954"/>
<protein>
    <recommendedName>
        <fullName evidence="3">Haloacid dehalogenase-like hydrolase</fullName>
    </recommendedName>
</protein>
<dbReference type="PANTHER" id="PTHR10000:SF25">
    <property type="entry name" value="PHOSPHATASE YKRA-RELATED"/>
    <property type="match status" value="1"/>
</dbReference>